<dbReference type="Pfam" id="PF13538">
    <property type="entry name" value="UvrD_C_2"/>
    <property type="match status" value="1"/>
</dbReference>
<dbReference type="GO" id="GO:0043139">
    <property type="term" value="F:5'-3' DNA helicase activity"/>
    <property type="evidence" value="ECO:0007669"/>
    <property type="project" value="InterPro"/>
</dbReference>
<dbReference type="SMART" id="SM00382">
    <property type="entry name" value="AAA"/>
    <property type="match status" value="1"/>
</dbReference>
<dbReference type="NCBIfam" id="TIGR01448">
    <property type="entry name" value="recD_rel"/>
    <property type="match status" value="1"/>
</dbReference>
<sequence length="729" mass="81110">MENSRTLKGTIEKVVYFNKENGYTVARMTPERGSRSVTIVGHLAGVHEGEQIRAQGVWEENRKFGPQFRVTQVEVVPPSSVEAIEKYLASGLIRGIGPTMAERIVKRFGMDTLRVIDEEPSRLRTVQGIGRKTLQKITISWEQHKDARETMVFLQGCGISPVYASKIIKQYGSDASRIVREDPYRLTYDISGIGFKLADSIARKAGIPHDSPARAAAAALHVLAEDAAGGHVYTPMGTLVEKCHTMVELPMPAIQDGIAMLLNEKRIVFEQLNERGAAYLAPLYVAETGSATLLKGLRNSFKLLPPIDTDKAVRWFEKRHRMRLNEGQRDVIRKAIDSKVLIVTGGPGTGKTTIIRALVEILRAKKQYVQLAAPTGRAAKRMEEAAGIPASTIHRLLEYSPAKMDFLRDQTNPLDCDVLIIDEASMLDVTLLYRMLKAIPPEGSVIFVGDTDQLPSVGPGNVLRDLIESGCADIVRLVEIFRQAESSLIIHNAHRINHGDEPLLPRGDDALKSDFHFIERTSPEDVALTIETLAAKRIPDAFAMDPLFDIQVLSPMHKGTAGVADLNLRLQRLLNPNSSELLHGSRTLKLRDKVMQIRNNYDKDVFNGDLGLIFSIDEDDNQVVVDFDGRLVAYEMSELDEIELAYAISVHKSQGSEYRAVIVPIMTQHYVLLQRNLLYTAITRAKELVVLVGSPQALSIAIKNDRIQRRHTRLAARLKDDSPTRGRLP</sequence>
<dbReference type="SUPFAM" id="SSF52540">
    <property type="entry name" value="P-loop containing nucleoside triphosphate hydrolases"/>
    <property type="match status" value="2"/>
</dbReference>
<dbReference type="GO" id="GO:0017116">
    <property type="term" value="F:single-stranded DNA helicase activity"/>
    <property type="evidence" value="ECO:0007669"/>
    <property type="project" value="TreeGrafter"/>
</dbReference>
<dbReference type="Proteomes" id="UP000285961">
    <property type="component" value="Unassembled WGS sequence"/>
</dbReference>
<dbReference type="GO" id="GO:0009338">
    <property type="term" value="C:exodeoxyribonuclease V complex"/>
    <property type="evidence" value="ECO:0007669"/>
    <property type="project" value="TreeGrafter"/>
</dbReference>
<evidence type="ECO:0000256" key="2">
    <source>
        <dbReference type="ARBA" id="ARBA00022840"/>
    </source>
</evidence>
<evidence type="ECO:0000313" key="5">
    <source>
        <dbReference type="Proteomes" id="UP000285961"/>
    </source>
</evidence>
<dbReference type="CDD" id="cd17933">
    <property type="entry name" value="DEXSc_RecD-like"/>
    <property type="match status" value="1"/>
</dbReference>
<dbReference type="Pfam" id="PF23139">
    <property type="entry name" value="OB_YrrC"/>
    <property type="match status" value="1"/>
</dbReference>
<name>A0A419EP32_9BACT</name>
<keyword evidence="4" id="KW-0347">Helicase</keyword>
<reference evidence="4 5" key="1">
    <citation type="journal article" date="2017" name="ISME J.">
        <title>Energy and carbon metabolisms in a deep terrestrial subsurface fluid microbial community.</title>
        <authorList>
            <person name="Momper L."/>
            <person name="Jungbluth S.P."/>
            <person name="Lee M.D."/>
            <person name="Amend J.P."/>
        </authorList>
    </citation>
    <scope>NUCLEOTIDE SEQUENCE [LARGE SCALE GENOMIC DNA]</scope>
    <source>
        <strain evidence="4">SURF_17</strain>
    </source>
</reference>
<dbReference type="EMBL" id="QZKI01000136">
    <property type="protein sequence ID" value="RJP64722.1"/>
    <property type="molecule type" value="Genomic_DNA"/>
</dbReference>
<dbReference type="InterPro" id="IPR027785">
    <property type="entry name" value="UvrD-like_helicase_C"/>
</dbReference>
<dbReference type="InterPro" id="IPR003593">
    <property type="entry name" value="AAA+_ATPase"/>
</dbReference>
<keyword evidence="4" id="KW-0378">Hydrolase</keyword>
<dbReference type="InterPro" id="IPR010994">
    <property type="entry name" value="RuvA_2-like"/>
</dbReference>
<dbReference type="InterPro" id="IPR006345">
    <property type="entry name" value="RecD2"/>
</dbReference>
<dbReference type="Gene3D" id="1.10.150.20">
    <property type="entry name" value="5' to 3' exonuclease, C-terminal subdomain"/>
    <property type="match status" value="1"/>
</dbReference>
<dbReference type="InterPro" id="IPR041451">
    <property type="entry name" value="RecD2_SH13"/>
</dbReference>
<dbReference type="Pfam" id="PF14520">
    <property type="entry name" value="HHH_5"/>
    <property type="match status" value="1"/>
</dbReference>
<dbReference type="Pfam" id="PF18335">
    <property type="entry name" value="SH3_13"/>
    <property type="match status" value="1"/>
</dbReference>
<dbReference type="InterPro" id="IPR055446">
    <property type="entry name" value="RecD2_N_OB"/>
</dbReference>
<evidence type="ECO:0000256" key="1">
    <source>
        <dbReference type="ARBA" id="ARBA00022741"/>
    </source>
</evidence>
<dbReference type="Gene3D" id="2.30.30.940">
    <property type="match status" value="1"/>
</dbReference>
<protein>
    <submittedName>
        <fullName evidence="4">ATP-dependent RecD-like DNA helicase</fullName>
    </submittedName>
</protein>
<dbReference type="InterPro" id="IPR027417">
    <property type="entry name" value="P-loop_NTPase"/>
</dbReference>
<dbReference type="PANTHER" id="PTHR43788">
    <property type="entry name" value="DNA2/NAM7 HELICASE FAMILY MEMBER"/>
    <property type="match status" value="1"/>
</dbReference>
<dbReference type="AlphaFoldDB" id="A0A419EP32"/>
<evidence type="ECO:0000313" key="4">
    <source>
        <dbReference type="EMBL" id="RJP64722.1"/>
    </source>
</evidence>
<dbReference type="InterPro" id="IPR029493">
    <property type="entry name" value="RecD2-like_HHH"/>
</dbReference>
<organism evidence="4 5">
    <name type="scientific">Candidatus Abyssobacteria bacterium SURF_17</name>
    <dbReference type="NCBI Taxonomy" id="2093361"/>
    <lineage>
        <taxon>Bacteria</taxon>
        <taxon>Pseudomonadati</taxon>
        <taxon>Candidatus Hydrogenedentota</taxon>
        <taxon>Candidatus Abyssobacteria</taxon>
    </lineage>
</organism>
<dbReference type="Gene3D" id="3.40.50.300">
    <property type="entry name" value="P-loop containing nucleotide triphosphate hydrolases"/>
    <property type="match status" value="2"/>
</dbReference>
<accession>A0A419EP32</accession>
<proteinExistence type="inferred from homology"/>
<comment type="caution">
    <text evidence="4">The sequence shown here is derived from an EMBL/GenBank/DDBJ whole genome shotgun (WGS) entry which is preliminary data.</text>
</comment>
<evidence type="ECO:0000259" key="3">
    <source>
        <dbReference type="SMART" id="SM00382"/>
    </source>
</evidence>
<keyword evidence="1" id="KW-0547">Nucleotide-binding</keyword>
<dbReference type="HAMAP" id="MF_01488">
    <property type="entry name" value="RecD2"/>
    <property type="match status" value="1"/>
</dbReference>
<dbReference type="Pfam" id="PF14490">
    <property type="entry name" value="HHH_RecD2"/>
    <property type="match status" value="1"/>
</dbReference>
<dbReference type="Gene3D" id="1.10.10.2220">
    <property type="match status" value="1"/>
</dbReference>
<dbReference type="GO" id="GO:0006310">
    <property type="term" value="P:DNA recombination"/>
    <property type="evidence" value="ECO:0007669"/>
    <property type="project" value="InterPro"/>
</dbReference>
<gene>
    <name evidence="4" type="ORF">C4532_18960</name>
</gene>
<dbReference type="GO" id="GO:0003677">
    <property type="term" value="F:DNA binding"/>
    <property type="evidence" value="ECO:0007669"/>
    <property type="project" value="InterPro"/>
</dbReference>
<dbReference type="InterPro" id="IPR050534">
    <property type="entry name" value="Coronavir_polyprotein_1ab"/>
</dbReference>
<dbReference type="GO" id="GO:0005524">
    <property type="term" value="F:ATP binding"/>
    <property type="evidence" value="ECO:0007669"/>
    <property type="project" value="UniProtKB-KW"/>
</dbReference>
<dbReference type="PANTHER" id="PTHR43788:SF6">
    <property type="entry name" value="DNA HELICASE B"/>
    <property type="match status" value="1"/>
</dbReference>
<feature type="domain" description="AAA+ ATPase" evidence="3">
    <location>
        <begin position="337"/>
        <end position="482"/>
    </location>
</feature>
<dbReference type="Pfam" id="PF13604">
    <property type="entry name" value="AAA_30"/>
    <property type="match status" value="1"/>
</dbReference>
<dbReference type="SUPFAM" id="SSF47781">
    <property type="entry name" value="RuvA domain 2-like"/>
    <property type="match status" value="1"/>
</dbReference>
<dbReference type="CDD" id="cd18809">
    <property type="entry name" value="SF1_C_RecD"/>
    <property type="match status" value="1"/>
</dbReference>
<keyword evidence="2" id="KW-0067">ATP-binding</keyword>